<keyword evidence="4" id="KW-1185">Reference proteome</keyword>
<dbReference type="Pfam" id="PF01121">
    <property type="entry name" value="CoaE"/>
    <property type="match status" value="1"/>
</dbReference>
<dbReference type="AlphaFoldDB" id="A0A7L4KGS4"/>
<dbReference type="PANTHER" id="PTHR10695:SF46">
    <property type="entry name" value="BIFUNCTIONAL COENZYME A SYNTHASE-RELATED"/>
    <property type="match status" value="1"/>
</dbReference>
<dbReference type="OrthoDB" id="330671at2759"/>
<dbReference type="GO" id="GO:0005524">
    <property type="term" value="F:ATP binding"/>
    <property type="evidence" value="ECO:0007669"/>
    <property type="project" value="UniProtKB-KW"/>
</dbReference>
<dbReference type="InterPro" id="IPR027417">
    <property type="entry name" value="P-loop_NTPase"/>
</dbReference>
<dbReference type="PANTHER" id="PTHR10695">
    <property type="entry name" value="DEPHOSPHO-COA KINASE-RELATED"/>
    <property type="match status" value="1"/>
</dbReference>
<keyword evidence="2" id="KW-0067">ATP-binding</keyword>
<dbReference type="CDD" id="cd02022">
    <property type="entry name" value="DPCK"/>
    <property type="match status" value="1"/>
</dbReference>
<evidence type="ECO:0000256" key="2">
    <source>
        <dbReference type="ARBA" id="ARBA00022840"/>
    </source>
</evidence>
<evidence type="ECO:0000256" key="1">
    <source>
        <dbReference type="ARBA" id="ARBA00022741"/>
    </source>
</evidence>
<dbReference type="GO" id="GO:0015937">
    <property type="term" value="P:coenzyme A biosynthetic process"/>
    <property type="evidence" value="ECO:0007669"/>
    <property type="project" value="InterPro"/>
</dbReference>
<dbReference type="GO" id="GO:0004595">
    <property type="term" value="F:pantetheine-phosphate adenylyltransferase activity"/>
    <property type="evidence" value="ECO:0007669"/>
    <property type="project" value="TreeGrafter"/>
</dbReference>
<protein>
    <submittedName>
        <fullName evidence="3">COASY synthase</fullName>
    </submittedName>
</protein>
<dbReference type="SUPFAM" id="SSF52540">
    <property type="entry name" value="P-loop containing nucleoside triphosphate hydrolases"/>
    <property type="match status" value="1"/>
</dbReference>
<feature type="non-terminal residue" evidence="3">
    <location>
        <position position="1"/>
    </location>
</feature>
<dbReference type="InterPro" id="IPR001977">
    <property type="entry name" value="Depp_CoAkinase"/>
</dbReference>
<evidence type="ECO:0000313" key="4">
    <source>
        <dbReference type="Proteomes" id="UP000519239"/>
    </source>
</evidence>
<dbReference type="GO" id="GO:0004140">
    <property type="term" value="F:dephospho-CoA kinase activity"/>
    <property type="evidence" value="ECO:0007669"/>
    <property type="project" value="InterPro"/>
</dbReference>
<dbReference type="PROSITE" id="PS51219">
    <property type="entry name" value="DPCK"/>
    <property type="match status" value="1"/>
</dbReference>
<accession>A0A7L4KGS4</accession>
<name>A0A7L4KGS4_9AVES</name>
<dbReference type="Proteomes" id="UP000519239">
    <property type="component" value="Unassembled WGS sequence"/>
</dbReference>
<feature type="non-terminal residue" evidence="3">
    <location>
        <position position="130"/>
    </location>
</feature>
<reference evidence="3 4" key="1">
    <citation type="submission" date="2019-09" db="EMBL/GenBank/DDBJ databases">
        <title>Bird 10,000 Genomes (B10K) Project - Family phase.</title>
        <authorList>
            <person name="Zhang G."/>
        </authorList>
    </citation>
    <scope>NUCLEOTIDE SEQUENCE [LARGE SCALE GENOMIC DNA]</scope>
    <source>
        <strain evidence="3">B10K-CU-031-02</strain>
        <tissue evidence="3">Muscle</tissue>
    </source>
</reference>
<sequence>ERLKSLTDIVWPEIAQMVKEQIREADAQGKAVCVLDAAVLLEAGWQDMVHEVWTTIIPEEEAVKRIMARDGLSEEAARSRLQSQMTNSQRVEQAQVVLCTLWEPEVTRKQVEPGLGSVLVAEGMVGDHDR</sequence>
<evidence type="ECO:0000313" key="3">
    <source>
        <dbReference type="EMBL" id="NXY51981.1"/>
    </source>
</evidence>
<dbReference type="EMBL" id="VWPQ01018896">
    <property type="protein sequence ID" value="NXY51981.1"/>
    <property type="molecule type" value="Genomic_DNA"/>
</dbReference>
<gene>
    <name evidence="3" type="primary">Coasy</name>
    <name evidence="3" type="ORF">CEUAER_R13404</name>
</gene>
<keyword evidence="1" id="KW-0547">Nucleotide-binding</keyword>
<proteinExistence type="predicted"/>
<dbReference type="Gene3D" id="3.40.50.300">
    <property type="entry name" value="P-loop containing nucleotide triphosphate hydrolases"/>
    <property type="match status" value="1"/>
</dbReference>
<organism evidence="3 4">
    <name type="scientific">Ceuthmochares aereus</name>
    <dbReference type="NCBI Taxonomy" id="1961834"/>
    <lineage>
        <taxon>Eukaryota</taxon>
        <taxon>Metazoa</taxon>
        <taxon>Chordata</taxon>
        <taxon>Craniata</taxon>
        <taxon>Vertebrata</taxon>
        <taxon>Euteleostomi</taxon>
        <taxon>Archelosauria</taxon>
        <taxon>Archosauria</taxon>
        <taxon>Dinosauria</taxon>
        <taxon>Saurischia</taxon>
        <taxon>Theropoda</taxon>
        <taxon>Coelurosauria</taxon>
        <taxon>Aves</taxon>
        <taxon>Neognathae</taxon>
        <taxon>Neoaves</taxon>
        <taxon>Otidimorphae</taxon>
        <taxon>Cuculiformes</taxon>
        <taxon>Cuculidae</taxon>
        <taxon>Ceuthmochares</taxon>
    </lineage>
</organism>
<comment type="caution">
    <text evidence="3">The sequence shown here is derived from an EMBL/GenBank/DDBJ whole genome shotgun (WGS) entry which is preliminary data.</text>
</comment>